<comment type="similarity">
    <text evidence="2">Belongs to the NAD(P)-dependent epimerase/dehydratase family. Dihydroflavonol-4-reductase subfamily.</text>
</comment>
<dbReference type="AlphaFoldDB" id="A0AAD7EW01"/>
<dbReference type="InterPro" id="IPR036291">
    <property type="entry name" value="NAD(P)-bd_dom_sf"/>
</dbReference>
<dbReference type="CDD" id="cd05227">
    <property type="entry name" value="AR_SDR_e"/>
    <property type="match status" value="1"/>
</dbReference>
<feature type="domain" description="NAD-dependent epimerase/dehydratase" evidence="3">
    <location>
        <begin position="9"/>
        <end position="261"/>
    </location>
</feature>
<accession>A0AAD7EW01</accession>
<dbReference type="InterPro" id="IPR001509">
    <property type="entry name" value="Epimerase_deHydtase"/>
</dbReference>
<comment type="caution">
    <text evidence="4">The sequence shown here is derived from an EMBL/GenBank/DDBJ whole genome shotgun (WGS) entry which is preliminary data.</text>
</comment>
<evidence type="ECO:0000313" key="5">
    <source>
        <dbReference type="Proteomes" id="UP001218218"/>
    </source>
</evidence>
<dbReference type="Gene3D" id="3.40.50.720">
    <property type="entry name" value="NAD(P)-binding Rossmann-like Domain"/>
    <property type="match status" value="1"/>
</dbReference>
<proteinExistence type="inferred from homology"/>
<dbReference type="EMBL" id="JARIHO010000013">
    <property type="protein sequence ID" value="KAJ7351306.1"/>
    <property type="molecule type" value="Genomic_DNA"/>
</dbReference>
<dbReference type="PANTHER" id="PTHR10366">
    <property type="entry name" value="NAD DEPENDENT EPIMERASE/DEHYDRATASE"/>
    <property type="match status" value="1"/>
</dbReference>
<protein>
    <submittedName>
        <fullName evidence="4">D-lactaldehyde dehydrogenase</fullName>
    </submittedName>
</protein>
<dbReference type="SUPFAM" id="SSF51735">
    <property type="entry name" value="NAD(P)-binding Rossmann-fold domains"/>
    <property type="match status" value="1"/>
</dbReference>
<sequence length="333" mass="36659">MPAVTSGKVLVSGANGFVAVWVVQTLLEHGYSVRGAVRSADKGKHLTKRFASYGDKFEICVVPDITAEGAFDEAVKGVDAIEHTAAPFHFQADDPAEVLDPSIKGTVSILESARKYGTNVKRIVVTSSAAAMMNFGPNPQTLTEKDWNDQAVKELEELGRQASPRAKYMAAKTLGERAAWDFVKKHQSEIKWDVTTLCPPWVLGPVIHEISAPDALNTSCKSMYDIYTKPDAKANNGWWVDVRDLALAHVRSLQKEEAGGERIFIAEGPFAWQDWLDAVPSPKYQKGTPGSGKGLVQLLSYENQKSIRILDLKYRPLPETAAAVVKDYEERGW</sequence>
<evidence type="ECO:0000313" key="4">
    <source>
        <dbReference type="EMBL" id="KAJ7351306.1"/>
    </source>
</evidence>
<dbReference type="InterPro" id="IPR050425">
    <property type="entry name" value="NAD(P)_dehydrat-like"/>
</dbReference>
<reference evidence="4" key="1">
    <citation type="submission" date="2023-03" db="EMBL/GenBank/DDBJ databases">
        <title>Massive genome expansion in bonnet fungi (Mycena s.s.) driven by repeated elements and novel gene families across ecological guilds.</title>
        <authorList>
            <consortium name="Lawrence Berkeley National Laboratory"/>
            <person name="Harder C.B."/>
            <person name="Miyauchi S."/>
            <person name="Viragh M."/>
            <person name="Kuo A."/>
            <person name="Thoen E."/>
            <person name="Andreopoulos B."/>
            <person name="Lu D."/>
            <person name="Skrede I."/>
            <person name="Drula E."/>
            <person name="Henrissat B."/>
            <person name="Morin E."/>
            <person name="Kohler A."/>
            <person name="Barry K."/>
            <person name="LaButti K."/>
            <person name="Morin E."/>
            <person name="Salamov A."/>
            <person name="Lipzen A."/>
            <person name="Mereny Z."/>
            <person name="Hegedus B."/>
            <person name="Baldrian P."/>
            <person name="Stursova M."/>
            <person name="Weitz H."/>
            <person name="Taylor A."/>
            <person name="Grigoriev I.V."/>
            <person name="Nagy L.G."/>
            <person name="Martin F."/>
            <person name="Kauserud H."/>
        </authorList>
    </citation>
    <scope>NUCLEOTIDE SEQUENCE</scope>
    <source>
        <strain evidence="4">CBHHK002</strain>
    </source>
</reference>
<evidence type="ECO:0000256" key="1">
    <source>
        <dbReference type="ARBA" id="ARBA00023002"/>
    </source>
</evidence>
<evidence type="ECO:0000256" key="2">
    <source>
        <dbReference type="ARBA" id="ARBA00023445"/>
    </source>
</evidence>
<dbReference type="GO" id="GO:0016616">
    <property type="term" value="F:oxidoreductase activity, acting on the CH-OH group of donors, NAD or NADP as acceptor"/>
    <property type="evidence" value="ECO:0007669"/>
    <property type="project" value="TreeGrafter"/>
</dbReference>
<organism evidence="4 5">
    <name type="scientific">Mycena albidolilacea</name>
    <dbReference type="NCBI Taxonomy" id="1033008"/>
    <lineage>
        <taxon>Eukaryota</taxon>
        <taxon>Fungi</taxon>
        <taxon>Dikarya</taxon>
        <taxon>Basidiomycota</taxon>
        <taxon>Agaricomycotina</taxon>
        <taxon>Agaricomycetes</taxon>
        <taxon>Agaricomycetidae</taxon>
        <taxon>Agaricales</taxon>
        <taxon>Marasmiineae</taxon>
        <taxon>Mycenaceae</taxon>
        <taxon>Mycena</taxon>
    </lineage>
</organism>
<gene>
    <name evidence="4" type="ORF">DFH08DRAFT_860192</name>
</gene>
<dbReference type="PANTHER" id="PTHR10366:SF562">
    <property type="entry name" value="ALDEHYDE REDUCTASE II (AFU_ORTHOLOGUE AFUA_1G11360)"/>
    <property type="match status" value="1"/>
</dbReference>
<dbReference type="Proteomes" id="UP001218218">
    <property type="component" value="Unassembled WGS sequence"/>
</dbReference>
<dbReference type="Pfam" id="PF01370">
    <property type="entry name" value="Epimerase"/>
    <property type="match status" value="1"/>
</dbReference>
<name>A0AAD7EW01_9AGAR</name>
<keyword evidence="5" id="KW-1185">Reference proteome</keyword>
<evidence type="ECO:0000259" key="3">
    <source>
        <dbReference type="Pfam" id="PF01370"/>
    </source>
</evidence>
<keyword evidence="1" id="KW-0560">Oxidoreductase</keyword>